<dbReference type="RefSeq" id="WP_011466250.1">
    <property type="nucleotide sequence ID" value="NC_007908.1"/>
</dbReference>
<dbReference type="PANTHER" id="PTHR33406:SF13">
    <property type="entry name" value="MEMBRANE PROTEIN YDFJ"/>
    <property type="match status" value="1"/>
</dbReference>
<keyword evidence="2" id="KW-1003">Cell membrane</keyword>
<comment type="subcellular location">
    <subcellularLocation>
        <location evidence="1">Cell membrane</location>
        <topology evidence="1">Multi-pass membrane protein</topology>
    </subcellularLocation>
</comment>
<feature type="transmembrane region" description="Helical" evidence="6">
    <location>
        <begin position="753"/>
        <end position="774"/>
    </location>
</feature>
<reference evidence="9" key="1">
    <citation type="submission" date="2006-02" db="EMBL/GenBank/DDBJ databases">
        <title>Complete sequence of chromosome of Rhodoferax ferrireducens DSM 15236.</title>
        <authorList>
            <person name="Copeland A."/>
            <person name="Lucas S."/>
            <person name="Lapidus A."/>
            <person name="Barry K."/>
            <person name="Detter J.C."/>
            <person name="Glavina del Rio T."/>
            <person name="Hammon N."/>
            <person name="Israni S."/>
            <person name="Pitluck S."/>
            <person name="Brettin T."/>
            <person name="Bruce D."/>
            <person name="Han C."/>
            <person name="Tapia R."/>
            <person name="Gilna P."/>
            <person name="Kiss H."/>
            <person name="Schmutz J."/>
            <person name="Larimer F."/>
            <person name="Land M."/>
            <person name="Kyrpides N."/>
            <person name="Ivanova N."/>
            <person name="Richardson P."/>
        </authorList>
    </citation>
    <scope>NUCLEOTIDE SEQUENCE [LARGE SCALE GENOMIC DNA]</scope>
    <source>
        <strain evidence="9">ATCC BAA-621 / DSM 15236 / T118</strain>
    </source>
</reference>
<dbReference type="HOGENOM" id="CLU_017576_1_0_4"/>
<dbReference type="Pfam" id="PF03176">
    <property type="entry name" value="MMPL"/>
    <property type="match status" value="1"/>
</dbReference>
<feature type="transmembrane region" description="Helical" evidence="6">
    <location>
        <begin position="361"/>
        <end position="380"/>
    </location>
</feature>
<evidence type="ECO:0000256" key="4">
    <source>
        <dbReference type="ARBA" id="ARBA00022989"/>
    </source>
</evidence>
<dbReference type="AlphaFoldDB" id="Q21RB5"/>
<dbReference type="eggNOG" id="COG4258">
    <property type="taxonomic scope" value="Bacteria"/>
</dbReference>
<evidence type="ECO:0000256" key="6">
    <source>
        <dbReference type="SAM" id="Phobius"/>
    </source>
</evidence>
<proteinExistence type="predicted"/>
<keyword evidence="9" id="KW-1185">Reference proteome</keyword>
<feature type="domain" description="Membrane transport protein MMPL" evidence="7">
    <location>
        <begin position="170"/>
        <end position="384"/>
    </location>
</feature>
<dbReference type="InterPro" id="IPR004869">
    <property type="entry name" value="MMPL_dom"/>
</dbReference>
<feature type="transmembrane region" description="Helical" evidence="6">
    <location>
        <begin position="691"/>
        <end position="709"/>
    </location>
</feature>
<dbReference type="Proteomes" id="UP000008332">
    <property type="component" value="Chromosome"/>
</dbReference>
<evidence type="ECO:0000256" key="3">
    <source>
        <dbReference type="ARBA" id="ARBA00022692"/>
    </source>
</evidence>
<feature type="transmembrane region" description="Helical" evidence="6">
    <location>
        <begin position="409"/>
        <end position="427"/>
    </location>
</feature>
<dbReference type="SUPFAM" id="SSF82866">
    <property type="entry name" value="Multidrug efflux transporter AcrB transmembrane domain"/>
    <property type="match status" value="2"/>
</dbReference>
<dbReference type="InterPro" id="IPR050545">
    <property type="entry name" value="Mycobact_MmpL"/>
</dbReference>
<feature type="transmembrane region" description="Helical" evidence="6">
    <location>
        <begin position="333"/>
        <end position="355"/>
    </location>
</feature>
<feature type="transmembrane region" description="Helical" evidence="6">
    <location>
        <begin position="640"/>
        <end position="659"/>
    </location>
</feature>
<feature type="transmembrane region" description="Helical" evidence="6">
    <location>
        <begin position="300"/>
        <end position="321"/>
    </location>
</feature>
<feature type="transmembrane region" description="Helical" evidence="6">
    <location>
        <begin position="729"/>
        <end position="747"/>
    </location>
</feature>
<name>Q21RB5_ALBFT</name>
<evidence type="ECO:0000256" key="2">
    <source>
        <dbReference type="ARBA" id="ARBA00022475"/>
    </source>
</evidence>
<feature type="transmembrane region" description="Helical" evidence="6">
    <location>
        <begin position="666"/>
        <end position="685"/>
    </location>
</feature>
<dbReference type="PANTHER" id="PTHR33406">
    <property type="entry name" value="MEMBRANE PROTEIN MJ1562-RELATED"/>
    <property type="match status" value="1"/>
</dbReference>
<gene>
    <name evidence="8" type="ordered locus">Rfer_3990</name>
</gene>
<sequence>MTTKRRALPLVIWLAGLLACLLVMLQTHFVADLSAFMPRTPNARQQLLIDQLRDGAVARLIMMGIEGGDAAERARLSRALAKDLQQSGLFVAVQNGQEETMERDRAYFFDNRYLLSPAVTPAHFEAEGLHTAISNSIDALSGDAGMSIKRLFTRDPTGETLHLLEQFSGLNQPQNSNGAWASRDGKRALLLAFTRAAGSDTEAQSQTVNTTRALFAALPGRNPDARLVMSGAGVSSVASRATIQNEVERLATASFVLVVCLLLAVYRSPTLLVLGLLPVLSGVAAGIAAVSLGFGQVHGLTLGFGTTLIGEAVDYSIYFFIQRSSTQVSPHFWRTIWLGVLTSIAGFAALLSSSFPGLAQLGLYSISGLVAAVLVTRYVLPVLTPRKLALRDLSRMAVKLDHGIERAAALRWPVVALALAACAAVLLHNGSIWNRHLSGLNPIPQSERQVDEQLRGDLGGTDTRYIMALTAPNQEAALQQAERAGTVLQSLVTAQVMAGFSSPATVLPSVALQHARQAALPDAAQAPARLQQALQDLPVRAERLAPFLSDLQTAQKHPPLQRKDLDGTSVALMVDSMLIPRTSDILVLMPLRPMTNGPLADNLPLDQVHAALRAKGLNDAVVIDMLEESSSLFDGYRHEALWLSGLGCLFILALLLASLRSWVRTLRVAAPLACAVVCVTAILLLQGIQLTILHLVGLLLVVAVGSNYALFFDRSAQTGSAAYRQQTQVALLVANLTSVGSFGLLGLSKVPVLAAIGSTVAPGAFLALVFAAILTRERTDAHPH</sequence>
<evidence type="ECO:0000256" key="5">
    <source>
        <dbReference type="ARBA" id="ARBA00023136"/>
    </source>
</evidence>
<dbReference type="KEGG" id="rfr:Rfer_3990"/>
<protein>
    <recommendedName>
        <fullName evidence="7">Membrane transport protein MMPL domain-containing protein</fullName>
    </recommendedName>
</protein>
<accession>Q21RB5</accession>
<dbReference type="EMBL" id="CP000267">
    <property type="protein sequence ID" value="ABD71688.1"/>
    <property type="molecule type" value="Genomic_DNA"/>
</dbReference>
<dbReference type="GO" id="GO:0005886">
    <property type="term" value="C:plasma membrane"/>
    <property type="evidence" value="ECO:0007669"/>
    <property type="project" value="UniProtKB-SubCell"/>
</dbReference>
<keyword evidence="5 6" id="KW-0472">Membrane</keyword>
<feature type="transmembrane region" description="Helical" evidence="6">
    <location>
        <begin position="273"/>
        <end position="294"/>
    </location>
</feature>
<organism evidence="8 9">
    <name type="scientific">Albidiferax ferrireducens (strain ATCC BAA-621 / DSM 15236 / T118)</name>
    <name type="common">Rhodoferax ferrireducens</name>
    <dbReference type="NCBI Taxonomy" id="338969"/>
    <lineage>
        <taxon>Bacteria</taxon>
        <taxon>Pseudomonadati</taxon>
        <taxon>Pseudomonadota</taxon>
        <taxon>Betaproteobacteria</taxon>
        <taxon>Burkholderiales</taxon>
        <taxon>Comamonadaceae</taxon>
        <taxon>Rhodoferax</taxon>
    </lineage>
</organism>
<evidence type="ECO:0000256" key="1">
    <source>
        <dbReference type="ARBA" id="ARBA00004651"/>
    </source>
</evidence>
<dbReference type="STRING" id="338969.Rfer_3990"/>
<evidence type="ECO:0000313" key="8">
    <source>
        <dbReference type="EMBL" id="ABD71688.1"/>
    </source>
</evidence>
<feature type="transmembrane region" description="Helical" evidence="6">
    <location>
        <begin position="250"/>
        <end position="266"/>
    </location>
</feature>
<evidence type="ECO:0000313" key="9">
    <source>
        <dbReference type="Proteomes" id="UP000008332"/>
    </source>
</evidence>
<keyword evidence="3 6" id="KW-0812">Transmembrane</keyword>
<dbReference type="Gene3D" id="1.20.1640.10">
    <property type="entry name" value="Multidrug efflux transporter AcrB transmembrane domain"/>
    <property type="match status" value="2"/>
</dbReference>
<dbReference type="PROSITE" id="PS51257">
    <property type="entry name" value="PROKAR_LIPOPROTEIN"/>
    <property type="match status" value="1"/>
</dbReference>
<evidence type="ECO:0000259" key="7">
    <source>
        <dbReference type="Pfam" id="PF03176"/>
    </source>
</evidence>
<keyword evidence="4 6" id="KW-1133">Transmembrane helix</keyword>
<dbReference type="OrthoDB" id="9780358at2"/>